<evidence type="ECO:0000313" key="1">
    <source>
        <dbReference type="EMBL" id="GIO53574.1"/>
    </source>
</evidence>
<name>A0ABQ4LAG7_9BACL</name>
<accession>A0ABQ4LAG7</accession>
<evidence type="ECO:0000313" key="2">
    <source>
        <dbReference type="Proteomes" id="UP000676601"/>
    </source>
</evidence>
<dbReference type="Proteomes" id="UP000676601">
    <property type="component" value="Unassembled WGS sequence"/>
</dbReference>
<protein>
    <submittedName>
        <fullName evidence="1">Uncharacterized protein</fullName>
    </submittedName>
</protein>
<sequence length="77" mass="8888">MWTVFAELLFRGKSENFIEKSKFFEYADGMLIGDIGLTGVEHEAAICGKSITVVRVSENRHRFYFIFASTHFDEYLA</sequence>
<comment type="caution">
    <text evidence="1">The sequence shown here is derived from an EMBL/GenBank/DDBJ whole genome shotgun (WGS) entry which is preliminary data.</text>
</comment>
<dbReference type="EMBL" id="BORU01000001">
    <property type="protein sequence ID" value="GIO53574.1"/>
    <property type="molecule type" value="Genomic_DNA"/>
</dbReference>
<reference evidence="1 2" key="1">
    <citation type="submission" date="2021-03" db="EMBL/GenBank/DDBJ databases">
        <title>Antimicrobial resistance genes in bacteria isolated from Japanese honey, and their potential for conferring macrolide and lincosamide resistance in the American foulbrood pathogen Paenibacillus larvae.</title>
        <authorList>
            <person name="Okamoto M."/>
            <person name="Kumagai M."/>
            <person name="Kanamori H."/>
            <person name="Takamatsu D."/>
        </authorList>
    </citation>
    <scope>NUCLEOTIDE SEQUENCE [LARGE SCALE GENOMIC DNA]</scope>
    <source>
        <strain evidence="1 2">J21TS7</strain>
    </source>
</reference>
<organism evidence="1 2">
    <name type="scientific">Paenibacillus cineris</name>
    <dbReference type="NCBI Taxonomy" id="237530"/>
    <lineage>
        <taxon>Bacteria</taxon>
        <taxon>Bacillati</taxon>
        <taxon>Bacillota</taxon>
        <taxon>Bacilli</taxon>
        <taxon>Bacillales</taxon>
        <taxon>Paenibacillaceae</taxon>
        <taxon>Paenibacillus</taxon>
    </lineage>
</organism>
<proteinExistence type="predicted"/>
<gene>
    <name evidence="1" type="ORF">J21TS7_18920</name>
</gene>
<dbReference type="RefSeq" id="WP_179231835.1">
    <property type="nucleotide sequence ID" value="NZ_BORU01000001.1"/>
</dbReference>
<keyword evidence="2" id="KW-1185">Reference proteome</keyword>